<feature type="compositionally biased region" description="Gly residues" evidence="8">
    <location>
        <begin position="1456"/>
        <end position="1465"/>
    </location>
</feature>
<dbReference type="InterPro" id="IPR002035">
    <property type="entry name" value="VWF_A"/>
</dbReference>
<feature type="domain" description="WAP" evidence="11">
    <location>
        <begin position="223"/>
        <end position="272"/>
    </location>
</feature>
<feature type="compositionally biased region" description="Gly residues" evidence="8">
    <location>
        <begin position="2715"/>
        <end position="2724"/>
    </location>
</feature>
<dbReference type="InterPro" id="IPR050149">
    <property type="entry name" value="Collagen_superfamily"/>
</dbReference>
<dbReference type="PANTHER" id="PTHR24023">
    <property type="entry name" value="COLLAGEN ALPHA"/>
    <property type="match status" value="1"/>
</dbReference>
<dbReference type="SUPFAM" id="SSF56436">
    <property type="entry name" value="C-type lectin-like"/>
    <property type="match status" value="2"/>
</dbReference>
<feature type="compositionally biased region" description="Basic and acidic residues" evidence="8">
    <location>
        <begin position="2383"/>
        <end position="2397"/>
    </location>
</feature>
<dbReference type="GO" id="GO:0005581">
    <property type="term" value="C:collagen trimer"/>
    <property type="evidence" value="ECO:0007669"/>
    <property type="project" value="UniProtKB-KW"/>
</dbReference>
<evidence type="ECO:0000256" key="9">
    <source>
        <dbReference type="SAM" id="SignalP"/>
    </source>
</evidence>
<feature type="domain" description="VWFA" evidence="10">
    <location>
        <begin position="2138"/>
        <end position="2320"/>
    </location>
</feature>
<feature type="region of interest" description="Disordered" evidence="8">
    <location>
        <begin position="739"/>
        <end position="1542"/>
    </location>
</feature>
<evidence type="ECO:0000256" key="7">
    <source>
        <dbReference type="ARBA" id="ARBA00023157"/>
    </source>
</evidence>
<proteinExistence type="predicted"/>
<dbReference type="GO" id="GO:0005615">
    <property type="term" value="C:extracellular space"/>
    <property type="evidence" value="ECO:0007669"/>
    <property type="project" value="TreeGrafter"/>
</dbReference>
<feature type="compositionally biased region" description="Basic and acidic residues" evidence="8">
    <location>
        <begin position="2357"/>
        <end position="2371"/>
    </location>
</feature>
<accession>A0A7M5UI96</accession>
<evidence type="ECO:0000256" key="5">
    <source>
        <dbReference type="ARBA" id="ARBA00022869"/>
    </source>
</evidence>
<evidence type="ECO:0000259" key="12">
    <source>
        <dbReference type="PROSITE" id="PS51403"/>
    </source>
</evidence>
<dbReference type="PROSITE" id="PS50234">
    <property type="entry name" value="VWFA"/>
    <property type="match status" value="6"/>
</dbReference>
<reference evidence="13" key="1">
    <citation type="submission" date="2021-01" db="UniProtKB">
        <authorList>
            <consortium name="EnsemblMetazoa"/>
        </authorList>
    </citation>
    <scope>IDENTIFICATION</scope>
</reference>
<dbReference type="Gene3D" id="3.40.50.410">
    <property type="entry name" value="von Willebrand factor, type A domain"/>
    <property type="match status" value="6"/>
</dbReference>
<feature type="compositionally biased region" description="Basic and acidic residues" evidence="8">
    <location>
        <begin position="1827"/>
        <end position="1836"/>
    </location>
</feature>
<evidence type="ECO:0000256" key="4">
    <source>
        <dbReference type="ARBA" id="ARBA00022737"/>
    </source>
</evidence>
<dbReference type="PANTHER" id="PTHR24023:SF914">
    <property type="entry name" value="OTOLIN-1"/>
    <property type="match status" value="1"/>
</dbReference>
<feature type="domain" description="VWFA" evidence="10">
    <location>
        <begin position="280"/>
        <end position="459"/>
    </location>
</feature>
<feature type="domain" description="VWFA" evidence="10">
    <location>
        <begin position="521"/>
        <end position="701"/>
    </location>
</feature>
<dbReference type="InterPro" id="IPR036954">
    <property type="entry name" value="Collagen_IV_NC_sf"/>
</dbReference>
<dbReference type="GO" id="GO:0030020">
    <property type="term" value="F:extracellular matrix structural constituent conferring tensile strength"/>
    <property type="evidence" value="ECO:0007669"/>
    <property type="project" value="TreeGrafter"/>
</dbReference>
<feature type="domain" description="WAP" evidence="11">
    <location>
        <begin position="460"/>
        <end position="513"/>
    </location>
</feature>
<feature type="domain" description="VWFA" evidence="10">
    <location>
        <begin position="1871"/>
        <end position="2051"/>
    </location>
</feature>
<keyword evidence="3" id="KW-0272">Extracellular matrix</keyword>
<feature type="compositionally biased region" description="Basic and acidic residues" evidence="8">
    <location>
        <begin position="2558"/>
        <end position="2575"/>
    </location>
</feature>
<evidence type="ECO:0000256" key="6">
    <source>
        <dbReference type="ARBA" id="ARBA00023119"/>
    </source>
</evidence>
<feature type="compositionally biased region" description="Low complexity" evidence="8">
    <location>
        <begin position="1481"/>
        <end position="1497"/>
    </location>
</feature>
<feature type="compositionally biased region" description="Low complexity" evidence="8">
    <location>
        <begin position="1103"/>
        <end position="1117"/>
    </location>
</feature>
<dbReference type="InterPro" id="IPR001442">
    <property type="entry name" value="Collagen_IV_NC"/>
</dbReference>
<evidence type="ECO:0000256" key="3">
    <source>
        <dbReference type="ARBA" id="ARBA00022530"/>
    </source>
</evidence>
<sequence length="3060" mass="322189">MNMNSPQGGKLVGLFAIFILLAVNLTGLHGQEEDLLCIQPIDLVFALESSGRIAEHHETIKSFTENIINTFDIGARKTHVSVVTFGDFADLQIKLTDNYDKNNLIRKVENLVHQGPGGTATDDVIRVLRDSVFSPYGQSRQGVVKVVILLTNGKCTSCTEEISTLVNPLKDMGIAFFTVGVTENIDSDELKAIASEPYEHYGFEVFDFGGLSRIISSVASKVCSVNRGKCSKPTPPYGCAGAGRDECNFDGDCVRATKCCFDGCERKCSYPIASSFTPMDIAFAFDSSNNVQSKTFEQMKQFAINMVKSFHVSPYDTRFASLTFSDESSVDFNFAQYDLTADIIQAITRIGHRQTDIDLAAALKMLKSDIFSLHGQVRTTRPMVLVLFYDGNDSKITSKDLHEAVTELKDYGVKIVNVGVGAQVNTNQLNMIAESSSTRFTAKSFDSLMSEMYTIGNEIGRDKPGQCQADTERKTEAECQGETVEDECDSDFDCHGQAKCCKQGCSNKCIEPITQTSREVDIAFIIHQDMRRTDFAISQYFLRSALTQFEIGPEKAHMAVATFGAESKVVFDFNTTQNVANLRSRLDALAFRQGKGTILDALVLGSKHIFTEQAGMRRNMPKIMVILTTEFDQSNPSEVASEVKTLRENGVQILVIGIGNNIDTRTLQSITSDDKEDEGKVMLIKNFPGALLYLQDIVEFAENYVVFNQQQEKEEVPQVPGALGEQICKPKACIMGAKGARGRPGKYGDRGTPGPRGEPGYGGLSGPGGDKGEPGPTGPRGDRGQKGIRGAPGYPGFDGIPGVPGVAGRPGLPSACGVPGSSGEAGPVGQSGTSGAIGPRGPEGPKGAKGKPAPELDIPIRPGDKGQRGRPALRGNKGTKGEPGFLGQPGDDGVDGSNGQNGEAGEPGDFGMNTRMEKGVQGEEGDRGDPGPAGEAASTGGTEEILIGQLGFEGNKGDKGARGPKGFDSFFDGFQGPRGEPGQEGQMGDDGSTGSEGPQGFDGELGIAGFPGDTGDRGDEGRPGTKGQQGEESFISGKRGNKGQKGSSGVERDGTNGEKGEEGDEGLPGVTGIEGVEGERGAKGAPGESPMGRHGDQGEVGRVGRPGPKGQPGQRGMPGDRGITKGEPGDKGKRGDNGPNGQSIPGDHGMDGPPGRQGVQGSRGERGPTGPRGLTIMYDESLSNVKTLKGKPGPQGPPGQAGLTGPKGHTGPKGYNGFYPPPIFGEPGSDGDKGKDGFGGFPGFKGDNGDQGLKGSKGPEGRVGPDGRTGIKGKVGEKGEPGMTGRRGRDAQGEPAFETPEKGYKGYPGESGTRGRRGEDGPKGLKGATGSIGEMGRRGTNGLKGEAGLQGEIGEEGLPGFDGEKGDQGEVGFGDDGAVGEAGRDGEQGRIGGEGFKGRKGEPGQFTPDLFEKFKGKRREAQGPRGPKGDEGVEGPRGPPGRQGRRGPKGEQGEFGIKGFGGRPGDMGFKGSEGEKGIEGPSGIPGQSGRRGSSGEPGRAGKAGNPDDIKGSKGEDGERGPNGFKGPDASTDECPPSSPARVVAPNSDIAFIIDSSNSVNKDTFERQKEFVSRITQQFLLGPKHTQAGVITYGEKANIEINFDDYSRLSGLQRSIASMRHDSASESRLDLALEMAQNKMLTSEHGARPNAEKILIILGDGFTNSHDIDRRTLMHQTRDQARVLKKAGVEILVISVGVERNIYFMKELASTKANYFEAESYDELFDRLDVFKASLTRDVSTNPGCVQRGEPGKNGVQGFTGERGPRGDQGQPGEGVKGFQGTDGPKGYKGEPANSEQMKGERGIPGFPGFKGEQGRDGQRGRQVSGKKGAEGEKGERIFGQQGRQGRQGENGEQGPKGPDGPALCDEALTTDLLFVVDTSSNTKGNQWPQLQNYIRQVIASFDIHNLLTRVSVITYGSSARLDIKLNDYNTESELLKAINFITYHGGNKVNTGTALLSAAVDGFSEMNGGRDGVNKVVVLIMDSSSTTRPDDIPIKDSVLPLNQINAEISVVGIGNDLSLQELKDIATEGHIVYARDHDDLENKVDDLIKMIGADECKGVPGPPALPGLKGDSGLKGKQGPQGNSGSPGKLGKQGLKGAKGEQGRTFGNGLPGFKGDTGDEGPAGLPGCNENVKRDPIDLGFVIDGSASLLESGFRRQLQFITSIVERLGPLGGTSGAEDLRVGVVVYGNNAAIRIFLDDYQSDSSFKRALESLEFRGTSESRIDQGFEKAKQMFEIKNGARPSTRKMLVLMTDGQQTYVPGIKEPHEIAQELREDGVEILAIGIGEEVDTIELESFTGDRDQVFLSPDLRGLFDYLLEDISQALTCTGGPRGEVGEVGTDGSDGEDGSNGQSGEPGAKGEDGDSFGEKGDQGSKGYSGFDGADGEKGFRGRDGEDGARGASGNKGSRGRRGVKGEQGIDAFDGFDGFAGRRGRKGAKGSDGQMGQDGDQGDRGFKGFPGDAYGTGESPDFKEGLRGDEGNQGGRGNAGEAGEPGRMFSAPGELGLAGLKGEPGLKGQRGQVGEIGEEGPIGYKGEQGERGSKGNKGYAGFPGFFGDASTEKGSRGEDGTQGRSGEDGTPGFPGFKGEIGEEGLIGFKGIQGNEGRKGESGEQGPQGRMAQFSEFSRPTAGREGEKGREGDQGYQGEMGDPGYLVGSLGETGEKGARGPQGRRGEVGESGPKGRAGTRQGPKGYKGESPKGLSGETGTKGQRGEGYSDGEGGDLGDIGLRGRQGVRGDRGEPNFIKGFPGDNGPKGEKGGRGFHGITGSPGPEGRPGLQGPIGDKGPEGKEGPGGPAGTSGSASDTGHVIVRHSQNAFIPSCPKNYKMMWEGYSLMYTVGNGYAHSQDLGDAGSCSRSFSTLPFLFCGITGTCQYASRNDFTYWLAGDVRQPMMPVTNDAVEPFISRCVVCQAPDINMAVHSQDVVTPSCPVGYDSLWSGFSFMMVAAAGNTGAGQSLGSSGSCLEEFRPKPFIECQGARGSCHFFSDKFSFWLTTIEQRSQFTIPSPQTLSATKGDDLTSRVSRCRVCVRKNKVSEKLAQDAPQERAGFGGFFDNLASWI</sequence>
<evidence type="ECO:0000259" key="10">
    <source>
        <dbReference type="PROSITE" id="PS50234"/>
    </source>
</evidence>
<dbReference type="EnsemblMetazoa" id="CLYHEMT000261.1">
    <property type="protein sequence ID" value="CLYHEMP000261.1"/>
    <property type="gene ID" value="CLYHEMG000261"/>
</dbReference>
<dbReference type="OrthoDB" id="10071882at2759"/>
<evidence type="ECO:0000256" key="8">
    <source>
        <dbReference type="SAM" id="MobiDB-lite"/>
    </source>
</evidence>
<evidence type="ECO:0000313" key="14">
    <source>
        <dbReference type="Proteomes" id="UP000594262"/>
    </source>
</evidence>
<name>A0A7M5UI96_9CNID</name>
<feature type="compositionally biased region" description="Gly residues" evidence="8">
    <location>
        <begin position="2479"/>
        <end position="2488"/>
    </location>
</feature>
<feature type="compositionally biased region" description="Basic and acidic residues" evidence="8">
    <location>
        <begin position="915"/>
        <end position="929"/>
    </location>
</feature>
<evidence type="ECO:0000256" key="1">
    <source>
        <dbReference type="ARBA" id="ARBA00004302"/>
    </source>
</evidence>
<feature type="domain" description="VWFA" evidence="10">
    <location>
        <begin position="42"/>
        <end position="218"/>
    </location>
</feature>
<feature type="compositionally biased region" description="Basic and acidic residues" evidence="8">
    <location>
        <begin position="1122"/>
        <end position="1136"/>
    </location>
</feature>
<dbReference type="GeneID" id="136806259"/>
<dbReference type="Pfam" id="PF00092">
    <property type="entry name" value="VWA"/>
    <property type="match status" value="6"/>
</dbReference>
<feature type="compositionally biased region" description="Basic and acidic residues" evidence="8">
    <location>
        <begin position="1050"/>
        <end position="1060"/>
    </location>
</feature>
<feature type="compositionally biased region" description="Basic and acidic residues" evidence="8">
    <location>
        <begin position="1505"/>
        <end position="1519"/>
    </location>
</feature>
<dbReference type="GO" id="GO:0030414">
    <property type="term" value="F:peptidase inhibitor activity"/>
    <property type="evidence" value="ECO:0007669"/>
    <property type="project" value="InterPro"/>
</dbReference>
<dbReference type="SMART" id="SM00111">
    <property type="entry name" value="C4"/>
    <property type="match status" value="2"/>
</dbReference>
<dbReference type="Gene3D" id="2.170.240.10">
    <property type="entry name" value="Collagen IV, non-collagenous"/>
    <property type="match status" value="1"/>
</dbReference>
<keyword evidence="7" id="KW-1015">Disulfide bond</keyword>
<dbReference type="GO" id="GO:0030198">
    <property type="term" value="P:extracellular matrix organization"/>
    <property type="evidence" value="ECO:0007669"/>
    <property type="project" value="TreeGrafter"/>
</dbReference>
<dbReference type="InterPro" id="IPR036645">
    <property type="entry name" value="Elafin-like_sf"/>
</dbReference>
<dbReference type="PROSITE" id="PS51390">
    <property type="entry name" value="WAP"/>
    <property type="match status" value="2"/>
</dbReference>
<evidence type="ECO:0000259" key="11">
    <source>
        <dbReference type="PROSITE" id="PS51390"/>
    </source>
</evidence>
<dbReference type="InterPro" id="IPR036465">
    <property type="entry name" value="vWFA_dom_sf"/>
</dbReference>
<dbReference type="InterPro" id="IPR016187">
    <property type="entry name" value="CTDL_fold"/>
</dbReference>
<feature type="compositionally biased region" description="Basic and acidic residues" evidence="8">
    <location>
        <begin position="2629"/>
        <end position="2640"/>
    </location>
</feature>
<dbReference type="PROSITE" id="PS51403">
    <property type="entry name" value="NC1_IV"/>
    <property type="match status" value="1"/>
</dbReference>
<keyword evidence="6" id="KW-0176">Collagen</keyword>
<dbReference type="Proteomes" id="UP000594262">
    <property type="component" value="Unplaced"/>
</dbReference>
<keyword evidence="2" id="KW-0964">Secreted</keyword>
<evidence type="ECO:0000313" key="13">
    <source>
        <dbReference type="EnsemblMetazoa" id="CLYHEMP000261.1"/>
    </source>
</evidence>
<dbReference type="InterPro" id="IPR008197">
    <property type="entry name" value="WAP_dom"/>
</dbReference>
<feature type="region of interest" description="Disordered" evidence="8">
    <location>
        <begin position="2055"/>
        <end position="2130"/>
    </location>
</feature>
<dbReference type="CDD" id="cd01450">
    <property type="entry name" value="vWFA_subfamily_ECM"/>
    <property type="match status" value="6"/>
</dbReference>
<keyword evidence="4" id="KW-0677">Repeat</keyword>
<feature type="domain" description="Collagen IV NC1" evidence="12">
    <location>
        <begin position="2806"/>
        <end position="3032"/>
    </location>
</feature>
<dbReference type="InterPro" id="IPR008160">
    <property type="entry name" value="Collagen"/>
</dbReference>
<feature type="compositionally biased region" description="Gly residues" evidence="8">
    <location>
        <begin position="757"/>
        <end position="769"/>
    </location>
</feature>
<evidence type="ECO:0000256" key="2">
    <source>
        <dbReference type="ARBA" id="ARBA00022525"/>
    </source>
</evidence>
<feature type="compositionally biased region" description="Basic and acidic residues" evidence="8">
    <location>
        <begin position="2468"/>
        <end position="2478"/>
    </location>
</feature>
<feature type="compositionally biased region" description="Basic and acidic residues" evidence="8">
    <location>
        <begin position="1410"/>
        <end position="1431"/>
    </location>
</feature>
<feature type="compositionally biased region" description="Basic and acidic residues" evidence="8">
    <location>
        <begin position="2660"/>
        <end position="2675"/>
    </location>
</feature>
<dbReference type="Pfam" id="PF01413">
    <property type="entry name" value="C4"/>
    <property type="match status" value="2"/>
</dbReference>
<dbReference type="GO" id="GO:0005604">
    <property type="term" value="C:basement membrane"/>
    <property type="evidence" value="ECO:0007669"/>
    <property type="project" value="UniProtKB-SubCell"/>
</dbReference>
<feature type="compositionally biased region" description="Low complexity" evidence="8">
    <location>
        <begin position="973"/>
        <end position="986"/>
    </location>
</feature>
<dbReference type="FunFam" id="2.170.240.10:FF:000001">
    <property type="entry name" value="Collagen IV alpha 1 chain"/>
    <property type="match status" value="1"/>
</dbReference>
<feature type="region of interest" description="Disordered" evidence="8">
    <location>
        <begin position="1738"/>
        <end position="1863"/>
    </location>
</feature>
<dbReference type="SUPFAM" id="SSF53300">
    <property type="entry name" value="vWA-like"/>
    <property type="match status" value="6"/>
</dbReference>
<dbReference type="Pfam" id="PF00095">
    <property type="entry name" value="WAP"/>
    <property type="match status" value="1"/>
</dbReference>
<feature type="region of interest" description="Disordered" evidence="8">
    <location>
        <begin position="2325"/>
        <end position="2805"/>
    </location>
</feature>
<dbReference type="Pfam" id="PF01391">
    <property type="entry name" value="Collagen"/>
    <property type="match status" value="8"/>
</dbReference>
<keyword evidence="14" id="KW-1185">Reference proteome</keyword>
<feature type="compositionally biased region" description="Basic and acidic residues" evidence="8">
    <location>
        <begin position="1014"/>
        <end position="1023"/>
    </location>
</feature>
<feature type="domain" description="VWFA" evidence="10">
    <location>
        <begin position="1548"/>
        <end position="1734"/>
    </location>
</feature>
<protein>
    <submittedName>
        <fullName evidence="13">Uncharacterized protein</fullName>
    </submittedName>
</protein>
<dbReference type="PRINTS" id="PR00453">
    <property type="entry name" value="VWFADOMAIN"/>
</dbReference>
<dbReference type="SMART" id="SM00217">
    <property type="entry name" value="WAP"/>
    <property type="match status" value="2"/>
</dbReference>
<keyword evidence="9" id="KW-0732">Signal</keyword>
<keyword evidence="5" id="KW-0084">Basement membrane</keyword>
<dbReference type="RefSeq" id="XP_066918919.1">
    <property type="nucleotide sequence ID" value="XM_067062818.1"/>
</dbReference>
<comment type="subcellular location">
    <subcellularLocation>
        <location evidence="1">Secreted</location>
        <location evidence="1">Extracellular space</location>
        <location evidence="1">Extracellular matrix</location>
        <location evidence="1">Basement membrane</location>
    </subcellularLocation>
</comment>
<dbReference type="SMART" id="SM00327">
    <property type="entry name" value="VWA"/>
    <property type="match status" value="6"/>
</dbReference>
<feature type="signal peptide" evidence="9">
    <location>
        <begin position="1"/>
        <end position="30"/>
    </location>
</feature>
<dbReference type="Gene3D" id="4.10.75.10">
    <property type="entry name" value="Elafin-like"/>
    <property type="match status" value="2"/>
</dbReference>
<feature type="chain" id="PRO_5029632055" evidence="9">
    <location>
        <begin position="31"/>
        <end position="3060"/>
    </location>
</feature>
<organism evidence="13 14">
    <name type="scientific">Clytia hemisphaerica</name>
    <dbReference type="NCBI Taxonomy" id="252671"/>
    <lineage>
        <taxon>Eukaryota</taxon>
        <taxon>Metazoa</taxon>
        <taxon>Cnidaria</taxon>
        <taxon>Hydrozoa</taxon>
        <taxon>Hydroidolina</taxon>
        <taxon>Leptothecata</taxon>
        <taxon>Obeliida</taxon>
        <taxon>Clytiidae</taxon>
        <taxon>Clytia</taxon>
    </lineage>
</organism>